<protein>
    <submittedName>
        <fullName evidence="12">Cathepsin d</fullName>
    </submittedName>
</protein>
<sequence>MQLFAVVVLLATLVSSLAVDIKNIPLFKWKAPKENYQAVIKQLQRLQLKRPQQDPHDLQLNNDADHVYYGPITIGTPGQVFNVIFDTGSADLWVPSIHCPKTNKACRKHKRYDNTLSSTYQADGKSFRIQYGYDAGQVRGYLGQDTVTVAGITVQNQTFAEATFHSDDFVKTVPDGILGLGFQSISQAGEVPVFDNMVRQQVVPAPVFSVYLNRNESGGVGGVLTLGGADPDYYTGHFTYVGLNKRGFWQFEIDRIMVGKHHENFCERGCQTIVDTGVPLIVGPLDEIYQLNEKLGAKPVLGARELFFFDCPEVDELPDVDFFVNGQKLSLSSRDYVVKVLTEKGNPHCVSAFSGTHFPFGQEPLWILGNAFIRRYYTTFDKGKGRVGFARSIN</sequence>
<evidence type="ECO:0000313" key="13">
    <source>
        <dbReference type="Proteomes" id="UP000735302"/>
    </source>
</evidence>
<dbReference type="FunFam" id="2.40.70.10:FF:000149">
    <property type="entry name" value="Uncharacterized protein"/>
    <property type="match status" value="1"/>
</dbReference>
<name>A0AAV4DBW3_9GAST</name>
<feature type="domain" description="Peptidase A1" evidence="11">
    <location>
        <begin position="68"/>
        <end position="390"/>
    </location>
</feature>
<dbReference type="PANTHER" id="PTHR47966">
    <property type="entry name" value="BETA-SITE APP-CLEAVING ENZYME, ISOFORM A-RELATED"/>
    <property type="match status" value="1"/>
</dbReference>
<keyword evidence="4 9" id="KW-0378">Hydrolase</keyword>
<feature type="disulfide bond" evidence="8">
    <location>
        <begin position="99"/>
        <end position="106"/>
    </location>
</feature>
<dbReference type="SUPFAM" id="SSF50630">
    <property type="entry name" value="Acid proteases"/>
    <property type="match status" value="1"/>
</dbReference>
<evidence type="ECO:0000256" key="10">
    <source>
        <dbReference type="SAM" id="SignalP"/>
    </source>
</evidence>
<keyword evidence="3 9" id="KW-0064">Aspartyl protease</keyword>
<dbReference type="GO" id="GO:0004190">
    <property type="term" value="F:aspartic-type endopeptidase activity"/>
    <property type="evidence" value="ECO:0007669"/>
    <property type="project" value="UniProtKB-KW"/>
</dbReference>
<dbReference type="FunFam" id="2.40.70.10:FF:000002">
    <property type="entry name" value="Vacuolar aspartic proteinase"/>
    <property type="match status" value="1"/>
</dbReference>
<gene>
    <name evidence="12" type="ORF">PoB_006806100</name>
</gene>
<dbReference type="GO" id="GO:0006508">
    <property type="term" value="P:proteolysis"/>
    <property type="evidence" value="ECO:0007669"/>
    <property type="project" value="UniProtKB-KW"/>
</dbReference>
<feature type="active site" evidence="7">
    <location>
        <position position="86"/>
    </location>
</feature>
<feature type="chain" id="PRO_5043652026" evidence="10">
    <location>
        <begin position="19"/>
        <end position="394"/>
    </location>
</feature>
<dbReference type="Proteomes" id="UP000735302">
    <property type="component" value="Unassembled WGS sequence"/>
</dbReference>
<feature type="disulfide bond" evidence="8">
    <location>
        <begin position="311"/>
        <end position="349"/>
    </location>
</feature>
<dbReference type="InterPro" id="IPR021109">
    <property type="entry name" value="Peptidase_aspartic_dom_sf"/>
</dbReference>
<feature type="signal peptide" evidence="10">
    <location>
        <begin position="1"/>
        <end position="18"/>
    </location>
</feature>
<dbReference type="PROSITE" id="PS51767">
    <property type="entry name" value="PEPTIDASE_A1"/>
    <property type="match status" value="1"/>
</dbReference>
<dbReference type="Gene3D" id="2.40.70.10">
    <property type="entry name" value="Acid Proteases"/>
    <property type="match status" value="3"/>
</dbReference>
<dbReference type="PANTHER" id="PTHR47966:SF51">
    <property type="entry name" value="BETA-SITE APP-CLEAVING ENZYME, ISOFORM A-RELATED"/>
    <property type="match status" value="1"/>
</dbReference>
<keyword evidence="5 8" id="KW-1015">Disulfide bond</keyword>
<reference evidence="12 13" key="1">
    <citation type="journal article" date="2021" name="Elife">
        <title>Chloroplast acquisition without the gene transfer in kleptoplastic sea slugs, Plakobranchus ocellatus.</title>
        <authorList>
            <person name="Maeda T."/>
            <person name="Takahashi S."/>
            <person name="Yoshida T."/>
            <person name="Shimamura S."/>
            <person name="Takaki Y."/>
            <person name="Nagai Y."/>
            <person name="Toyoda A."/>
            <person name="Suzuki Y."/>
            <person name="Arimoto A."/>
            <person name="Ishii H."/>
            <person name="Satoh N."/>
            <person name="Nishiyama T."/>
            <person name="Hasebe M."/>
            <person name="Maruyama T."/>
            <person name="Minagawa J."/>
            <person name="Obokata J."/>
            <person name="Shigenobu S."/>
        </authorList>
    </citation>
    <scope>NUCLEOTIDE SEQUENCE [LARGE SCALE GENOMIC DNA]</scope>
</reference>
<evidence type="ECO:0000313" key="12">
    <source>
        <dbReference type="EMBL" id="GFO41556.1"/>
    </source>
</evidence>
<organism evidence="12 13">
    <name type="scientific">Plakobranchus ocellatus</name>
    <dbReference type="NCBI Taxonomy" id="259542"/>
    <lineage>
        <taxon>Eukaryota</taxon>
        <taxon>Metazoa</taxon>
        <taxon>Spiralia</taxon>
        <taxon>Lophotrochozoa</taxon>
        <taxon>Mollusca</taxon>
        <taxon>Gastropoda</taxon>
        <taxon>Heterobranchia</taxon>
        <taxon>Euthyneura</taxon>
        <taxon>Panpulmonata</taxon>
        <taxon>Sacoglossa</taxon>
        <taxon>Placobranchoidea</taxon>
        <taxon>Plakobranchidae</taxon>
        <taxon>Plakobranchus</taxon>
    </lineage>
</organism>
<proteinExistence type="inferred from homology"/>
<dbReference type="InterPro" id="IPR001969">
    <property type="entry name" value="Aspartic_peptidase_AS"/>
</dbReference>
<accession>A0AAV4DBW3</accession>
<keyword evidence="13" id="KW-1185">Reference proteome</keyword>
<evidence type="ECO:0000256" key="3">
    <source>
        <dbReference type="ARBA" id="ARBA00022750"/>
    </source>
</evidence>
<evidence type="ECO:0000256" key="7">
    <source>
        <dbReference type="PIRSR" id="PIRSR601461-1"/>
    </source>
</evidence>
<evidence type="ECO:0000256" key="9">
    <source>
        <dbReference type="RuleBase" id="RU000454"/>
    </source>
</evidence>
<comment type="similarity">
    <text evidence="1 9">Belongs to the peptidase A1 family.</text>
</comment>
<comment type="caution">
    <text evidence="12">The sequence shown here is derived from an EMBL/GenBank/DDBJ whole genome shotgun (WGS) entry which is preliminary data.</text>
</comment>
<feature type="disulfide bond" evidence="8">
    <location>
        <begin position="266"/>
        <end position="270"/>
    </location>
</feature>
<feature type="active site" evidence="7">
    <location>
        <position position="275"/>
    </location>
</feature>
<evidence type="ECO:0000256" key="1">
    <source>
        <dbReference type="ARBA" id="ARBA00007447"/>
    </source>
</evidence>
<keyword evidence="10" id="KW-0732">Signal</keyword>
<evidence type="ECO:0000256" key="8">
    <source>
        <dbReference type="PIRSR" id="PIRSR601461-2"/>
    </source>
</evidence>
<evidence type="ECO:0000259" key="11">
    <source>
        <dbReference type="PROSITE" id="PS51767"/>
    </source>
</evidence>
<dbReference type="EMBL" id="BLXT01007705">
    <property type="protein sequence ID" value="GFO41556.1"/>
    <property type="molecule type" value="Genomic_DNA"/>
</dbReference>
<evidence type="ECO:0000256" key="2">
    <source>
        <dbReference type="ARBA" id="ARBA00022670"/>
    </source>
</evidence>
<keyword evidence="6" id="KW-0325">Glycoprotein</keyword>
<dbReference type="PROSITE" id="PS00141">
    <property type="entry name" value="ASP_PROTEASE"/>
    <property type="match status" value="1"/>
</dbReference>
<dbReference type="AlphaFoldDB" id="A0AAV4DBW3"/>
<keyword evidence="2 9" id="KW-0645">Protease</keyword>
<dbReference type="InterPro" id="IPR001461">
    <property type="entry name" value="Aspartic_peptidase_A1"/>
</dbReference>
<evidence type="ECO:0000256" key="4">
    <source>
        <dbReference type="ARBA" id="ARBA00022801"/>
    </source>
</evidence>
<dbReference type="InterPro" id="IPR033121">
    <property type="entry name" value="PEPTIDASE_A1"/>
</dbReference>
<dbReference type="PRINTS" id="PR00792">
    <property type="entry name" value="PEPSIN"/>
</dbReference>
<evidence type="ECO:0000256" key="6">
    <source>
        <dbReference type="ARBA" id="ARBA00023180"/>
    </source>
</evidence>
<dbReference type="Pfam" id="PF00026">
    <property type="entry name" value="Asp"/>
    <property type="match status" value="1"/>
</dbReference>
<evidence type="ECO:0000256" key="5">
    <source>
        <dbReference type="ARBA" id="ARBA00023157"/>
    </source>
</evidence>